<evidence type="ECO:0000256" key="2">
    <source>
        <dbReference type="ARBA" id="ARBA00022840"/>
    </source>
</evidence>
<dbReference type="Gene3D" id="3.40.50.300">
    <property type="entry name" value="P-loop containing nucleotide triphosphate hydrolases"/>
    <property type="match status" value="2"/>
</dbReference>
<feature type="compositionally biased region" description="Basic and acidic residues" evidence="4">
    <location>
        <begin position="409"/>
        <end position="420"/>
    </location>
</feature>
<dbReference type="Gene3D" id="2.60.200.20">
    <property type="match status" value="1"/>
</dbReference>
<keyword evidence="7" id="KW-1185">Reference proteome</keyword>
<protein>
    <submittedName>
        <fullName evidence="6">S-DNA-T family DNA segregation ATPase FtsK/SpoIIIE</fullName>
    </submittedName>
</protein>
<name>A0A3N2DCN2_9MICO</name>
<reference evidence="6 7" key="1">
    <citation type="submission" date="2018-11" db="EMBL/GenBank/DDBJ databases">
        <title>Sequencing the genomes of 1000 actinobacteria strains.</title>
        <authorList>
            <person name="Klenk H.-P."/>
        </authorList>
    </citation>
    <scope>NUCLEOTIDE SEQUENCE [LARGE SCALE GENOMIC DNA]</scope>
    <source>
        <strain evidence="6 7">DSM 13521</strain>
    </source>
</reference>
<dbReference type="AlphaFoldDB" id="A0A3N2DCN2"/>
<comment type="caution">
    <text evidence="6">The sequence shown here is derived from an EMBL/GenBank/DDBJ whole genome shotgun (WGS) entry which is preliminary data.</text>
</comment>
<dbReference type="PANTHER" id="PTHR22683">
    <property type="entry name" value="SPORULATION PROTEIN RELATED"/>
    <property type="match status" value="1"/>
</dbReference>
<keyword evidence="1 3" id="KW-0547">Nucleotide-binding</keyword>
<feature type="compositionally biased region" description="Low complexity" evidence="4">
    <location>
        <begin position="282"/>
        <end position="291"/>
    </location>
</feature>
<organism evidence="6 7">
    <name type="scientific">Salana multivorans</name>
    <dbReference type="NCBI Taxonomy" id="120377"/>
    <lineage>
        <taxon>Bacteria</taxon>
        <taxon>Bacillati</taxon>
        <taxon>Actinomycetota</taxon>
        <taxon>Actinomycetes</taxon>
        <taxon>Micrococcales</taxon>
        <taxon>Beutenbergiaceae</taxon>
        <taxon>Salana</taxon>
    </lineage>
</organism>
<feature type="domain" description="FtsK" evidence="5">
    <location>
        <begin position="527"/>
        <end position="713"/>
    </location>
</feature>
<evidence type="ECO:0000313" key="6">
    <source>
        <dbReference type="EMBL" id="ROR97549.1"/>
    </source>
</evidence>
<feature type="region of interest" description="Disordered" evidence="4">
    <location>
        <begin position="190"/>
        <end position="291"/>
    </location>
</feature>
<dbReference type="PROSITE" id="PS50901">
    <property type="entry name" value="FTSK"/>
    <property type="match status" value="1"/>
</dbReference>
<sequence length="1276" mass="132623">MPPSPSGLITPRISTLPQPSLPEWTDRSEDHRSVTLPVGTGYRRTPRPPASSYDPANRCAEPCPQVAVMSSSQHRPQDPSGDDAAWTIVWRMTTAPTPDRRSTSGQEPHRTVALWRACWDTALHLAVVSGPDAGWAVPLVPGRDVLVGRGADAALRIADQDVWQRHLTVRAQHGGRVLLRRIGRAQVLLHRPRRRPVRGARRERAWPPHTATTTSLPSDGADAPADEARGRRSRRGAAGNAWRRGRPLRRQARIRPGTRIVLGSTTLEARGTPFRGPDRDGPASSSPPGRLPSPVVLLPLVAMLAVAATLAMRGGGHGAPGYLLVGLIVSAASGVAMLVSGVRAGASPRPAAPPEPASRGPLHGGPPDPATVAVLAAGLGREGLTRAAGPPGEGDRAGLVERAGATTTRPEHAPAMRRPPEGLLVTGPDGIGVARWLTVELELAGHDPADVGVWPGPGACPPTGGRLVPSTGRPGVSSRWLAALHHALGPPMDAGDLRGLLGRPSAAEIASAWARGRRDLAVPLGPGPGCVLDLATDGPHALVVGTTGSGKSELLQAWVLALATRHPPRDIAFLLVDYKGGATFAHAAHLPHCVGLLTDLDPAGSRRALAALRHELRRRERVLGEAGVRDREAFEATGGTLGRLIVVVDELRALVEDDEDRLADLVAVATLGRSLGVHLVLATQRAGGVVSGQLRANLTLRVCLRVLEAGDALDVVGDPRPASFTTPGEASVGGREVRLAWLPGTAAAELAAAVVEAGERARRRRRSDLLRTHRPWLPPLPEAPAAGSVDGAVLLDRLEVPDHVFWREPGGHVLVSGPPRSGRSTALRALATQALRPGRTRGRTGVVGSEPSGSTARVIERRSMLDDPPTGAGTPVGGRTPTDGAIPIPGTADDAVTGCHVLSREGWGVGVDGTVAGCDDPDVLARLLTHVASGGDPAALVMVDDAEHVVAAVDQVLGPGSGIDLVTALLTIRRSGRVVLAAGSPHRWTASVAHHLALGVRDAGTAATLGIGRDLVEPRPLPGRGVLLTDGRQRAAQVVPAPPVDRPHPSGATRPELLRLRPLPDLVTPHDLDRLVRDRSQPVRRWGSTASARLPPVPLGVGHAGLVEVEVPTRGALLVVGPAGSGRSTALARIADGLGATGVAVSRASPGHIEDVGTEGDGSPGRSRGGSPLAVRGEAVLLVDDAELLAAEEVEALRPRLRGRCVVATTPSAFAGDFRGLVAAARDGARVLALGGFAPGRARPPHGPPRPGRGLLVEPDRTIPVQVGLGVQDGRR</sequence>
<dbReference type="InterPro" id="IPR002543">
    <property type="entry name" value="FtsK_dom"/>
</dbReference>
<evidence type="ECO:0000256" key="4">
    <source>
        <dbReference type="SAM" id="MobiDB-lite"/>
    </source>
</evidence>
<proteinExistence type="predicted"/>
<dbReference type="GO" id="GO:0003677">
    <property type="term" value="F:DNA binding"/>
    <property type="evidence" value="ECO:0007669"/>
    <property type="project" value="InterPro"/>
</dbReference>
<feature type="compositionally biased region" description="Basic and acidic residues" evidence="4">
    <location>
        <begin position="24"/>
        <end position="33"/>
    </location>
</feature>
<dbReference type="InterPro" id="IPR003593">
    <property type="entry name" value="AAA+_ATPase"/>
</dbReference>
<feature type="region of interest" description="Disordered" evidence="4">
    <location>
        <begin position="405"/>
        <end position="424"/>
    </location>
</feature>
<dbReference type="GO" id="GO:0005524">
    <property type="term" value="F:ATP binding"/>
    <property type="evidence" value="ECO:0007669"/>
    <property type="project" value="UniProtKB-UniRule"/>
</dbReference>
<dbReference type="SUPFAM" id="SSF49879">
    <property type="entry name" value="SMAD/FHA domain"/>
    <property type="match status" value="1"/>
</dbReference>
<dbReference type="InterPro" id="IPR027417">
    <property type="entry name" value="P-loop_NTPase"/>
</dbReference>
<evidence type="ECO:0000259" key="5">
    <source>
        <dbReference type="PROSITE" id="PS50901"/>
    </source>
</evidence>
<dbReference type="Proteomes" id="UP000275356">
    <property type="component" value="Unassembled WGS sequence"/>
</dbReference>
<feature type="compositionally biased region" description="Basic residues" evidence="4">
    <location>
        <begin position="243"/>
        <end position="253"/>
    </location>
</feature>
<dbReference type="InterPro" id="IPR050206">
    <property type="entry name" value="FtsK/SpoIIIE/SftA"/>
</dbReference>
<feature type="compositionally biased region" description="Basic residues" evidence="4">
    <location>
        <begin position="190"/>
        <end position="199"/>
    </location>
</feature>
<dbReference type="SMART" id="SM00382">
    <property type="entry name" value="AAA"/>
    <property type="match status" value="3"/>
</dbReference>
<accession>A0A3N2DCN2</accession>
<evidence type="ECO:0000256" key="1">
    <source>
        <dbReference type="ARBA" id="ARBA00022741"/>
    </source>
</evidence>
<evidence type="ECO:0000256" key="3">
    <source>
        <dbReference type="PROSITE-ProRule" id="PRU00289"/>
    </source>
</evidence>
<feature type="binding site" evidence="3">
    <location>
        <begin position="545"/>
        <end position="552"/>
    </location>
    <ligand>
        <name>ATP</name>
        <dbReference type="ChEBI" id="CHEBI:30616"/>
    </ligand>
</feature>
<feature type="region of interest" description="Disordered" evidence="4">
    <location>
        <begin position="1"/>
        <end position="58"/>
    </location>
</feature>
<gene>
    <name evidence="6" type="ORF">EDD28_2149</name>
</gene>
<feature type="region of interest" description="Disordered" evidence="4">
    <location>
        <begin position="344"/>
        <end position="371"/>
    </location>
</feature>
<dbReference type="InterPro" id="IPR008984">
    <property type="entry name" value="SMAD_FHA_dom_sf"/>
</dbReference>
<feature type="region of interest" description="Disordered" evidence="4">
    <location>
        <begin position="1149"/>
        <end position="1171"/>
    </location>
</feature>
<dbReference type="PANTHER" id="PTHR22683:SF1">
    <property type="entry name" value="TYPE VII SECRETION SYSTEM PROTEIN ESSC"/>
    <property type="match status" value="1"/>
</dbReference>
<keyword evidence="2 3" id="KW-0067">ATP-binding</keyword>
<dbReference type="Pfam" id="PF01580">
    <property type="entry name" value="FtsK_SpoIIIE"/>
    <property type="match status" value="1"/>
</dbReference>
<dbReference type="SUPFAM" id="SSF52540">
    <property type="entry name" value="P-loop containing nucleoside triphosphate hydrolases"/>
    <property type="match status" value="3"/>
</dbReference>
<dbReference type="EMBL" id="RKHQ01000001">
    <property type="protein sequence ID" value="ROR97549.1"/>
    <property type="molecule type" value="Genomic_DNA"/>
</dbReference>
<evidence type="ECO:0000313" key="7">
    <source>
        <dbReference type="Proteomes" id="UP000275356"/>
    </source>
</evidence>